<evidence type="ECO:0000259" key="3">
    <source>
        <dbReference type="PROSITE" id="PS50110"/>
    </source>
</evidence>
<name>A0A545U9U8_9GAMM</name>
<evidence type="ECO:0000313" key="5">
    <source>
        <dbReference type="Proteomes" id="UP000319732"/>
    </source>
</evidence>
<dbReference type="AlphaFoldDB" id="A0A545U9U8"/>
<dbReference type="Pfam" id="PF00072">
    <property type="entry name" value="Response_reg"/>
    <property type="match status" value="1"/>
</dbReference>
<feature type="modified residue" description="4-aspartylphosphate" evidence="2">
    <location>
        <position position="50"/>
    </location>
</feature>
<dbReference type="InterPro" id="IPR001789">
    <property type="entry name" value="Sig_transdc_resp-reg_receiver"/>
</dbReference>
<accession>A0A545U9U8</accession>
<evidence type="ECO:0000313" key="4">
    <source>
        <dbReference type="EMBL" id="TQV86248.1"/>
    </source>
</evidence>
<dbReference type="PANTHER" id="PTHR44591">
    <property type="entry name" value="STRESS RESPONSE REGULATOR PROTEIN 1"/>
    <property type="match status" value="1"/>
</dbReference>
<dbReference type="RefSeq" id="WP_142902401.1">
    <property type="nucleotide sequence ID" value="NZ_ML660087.1"/>
</dbReference>
<dbReference type="PROSITE" id="PS50110">
    <property type="entry name" value="RESPONSE_REGULATORY"/>
    <property type="match status" value="1"/>
</dbReference>
<dbReference type="Proteomes" id="UP000319732">
    <property type="component" value="Unassembled WGS sequence"/>
</dbReference>
<gene>
    <name evidence="4" type="ORF">FKG94_01480</name>
</gene>
<feature type="domain" description="Response regulatory" evidence="3">
    <location>
        <begin position="1"/>
        <end position="115"/>
    </location>
</feature>
<dbReference type="OrthoDB" id="9782655at2"/>
<dbReference type="SMART" id="SM00448">
    <property type="entry name" value="REC"/>
    <property type="match status" value="1"/>
</dbReference>
<dbReference type="InterPro" id="IPR011006">
    <property type="entry name" value="CheY-like_superfamily"/>
</dbReference>
<dbReference type="Gene3D" id="3.40.50.2300">
    <property type="match status" value="1"/>
</dbReference>
<protein>
    <submittedName>
        <fullName evidence="4">Response regulator</fullName>
    </submittedName>
</protein>
<sequence length="133" mass="14393">MIYILDDDKSVCNAMRRLIQANGLEAETYHKAEDVLTQAAFAPGDALLADVTMSGMGGIELKRVLNGCGIEVPVIFITADDSESRREESRQVGAAGYFRKPIDDMALLDAIKFAIGKAVQQEVTGTRVIPPAH</sequence>
<evidence type="ECO:0000256" key="1">
    <source>
        <dbReference type="ARBA" id="ARBA00022553"/>
    </source>
</evidence>
<keyword evidence="1 2" id="KW-0597">Phosphoprotein</keyword>
<evidence type="ECO:0000256" key="2">
    <source>
        <dbReference type="PROSITE-ProRule" id="PRU00169"/>
    </source>
</evidence>
<dbReference type="GO" id="GO:0000160">
    <property type="term" value="P:phosphorelay signal transduction system"/>
    <property type="evidence" value="ECO:0007669"/>
    <property type="project" value="InterPro"/>
</dbReference>
<dbReference type="EMBL" id="VHSG01000002">
    <property type="protein sequence ID" value="TQV86248.1"/>
    <property type="molecule type" value="Genomic_DNA"/>
</dbReference>
<dbReference type="SUPFAM" id="SSF52172">
    <property type="entry name" value="CheY-like"/>
    <property type="match status" value="1"/>
</dbReference>
<reference evidence="4 5" key="1">
    <citation type="submission" date="2019-06" db="EMBL/GenBank/DDBJ databases">
        <title>Whole genome sequence for Cellvibrionaceae sp. R142.</title>
        <authorList>
            <person name="Wang G."/>
        </authorList>
    </citation>
    <scope>NUCLEOTIDE SEQUENCE [LARGE SCALE GENOMIC DNA]</scope>
    <source>
        <strain evidence="4 5">R142</strain>
    </source>
</reference>
<organism evidence="4 5">
    <name type="scientific">Exilibacterium tricleocarpae</name>
    <dbReference type="NCBI Taxonomy" id="2591008"/>
    <lineage>
        <taxon>Bacteria</taxon>
        <taxon>Pseudomonadati</taxon>
        <taxon>Pseudomonadota</taxon>
        <taxon>Gammaproteobacteria</taxon>
        <taxon>Cellvibrionales</taxon>
        <taxon>Cellvibrionaceae</taxon>
        <taxon>Exilibacterium</taxon>
    </lineage>
</organism>
<keyword evidence="5" id="KW-1185">Reference proteome</keyword>
<dbReference type="InterPro" id="IPR050595">
    <property type="entry name" value="Bact_response_regulator"/>
</dbReference>
<comment type="caution">
    <text evidence="4">The sequence shown here is derived from an EMBL/GenBank/DDBJ whole genome shotgun (WGS) entry which is preliminary data.</text>
</comment>
<dbReference type="PANTHER" id="PTHR44591:SF21">
    <property type="entry name" value="TWO-COMPONENT RESPONSE REGULATOR"/>
    <property type="match status" value="1"/>
</dbReference>
<proteinExistence type="predicted"/>